<name>A0AAD7NFC3_9AGAR</name>
<reference evidence="1" key="1">
    <citation type="submission" date="2023-03" db="EMBL/GenBank/DDBJ databases">
        <title>Massive genome expansion in bonnet fungi (Mycena s.s.) driven by repeated elements and novel gene families across ecological guilds.</title>
        <authorList>
            <consortium name="Lawrence Berkeley National Laboratory"/>
            <person name="Harder C.B."/>
            <person name="Miyauchi S."/>
            <person name="Viragh M."/>
            <person name="Kuo A."/>
            <person name="Thoen E."/>
            <person name="Andreopoulos B."/>
            <person name="Lu D."/>
            <person name="Skrede I."/>
            <person name="Drula E."/>
            <person name="Henrissat B."/>
            <person name="Morin E."/>
            <person name="Kohler A."/>
            <person name="Barry K."/>
            <person name="LaButti K."/>
            <person name="Morin E."/>
            <person name="Salamov A."/>
            <person name="Lipzen A."/>
            <person name="Mereny Z."/>
            <person name="Hegedus B."/>
            <person name="Baldrian P."/>
            <person name="Stursova M."/>
            <person name="Weitz H."/>
            <person name="Taylor A."/>
            <person name="Grigoriev I.V."/>
            <person name="Nagy L.G."/>
            <person name="Martin F."/>
            <person name="Kauserud H."/>
        </authorList>
    </citation>
    <scope>NUCLEOTIDE SEQUENCE</scope>
    <source>
        <strain evidence="1">CBHHK188m</strain>
    </source>
</reference>
<dbReference type="EMBL" id="JARJLG010000051">
    <property type="protein sequence ID" value="KAJ7759750.1"/>
    <property type="molecule type" value="Genomic_DNA"/>
</dbReference>
<evidence type="ECO:0000313" key="2">
    <source>
        <dbReference type="Proteomes" id="UP001215280"/>
    </source>
</evidence>
<gene>
    <name evidence="1" type="ORF">DFH07DRAFT_957856</name>
</gene>
<evidence type="ECO:0000313" key="1">
    <source>
        <dbReference type="EMBL" id="KAJ7759750.1"/>
    </source>
</evidence>
<proteinExistence type="predicted"/>
<comment type="caution">
    <text evidence="1">The sequence shown here is derived from an EMBL/GenBank/DDBJ whole genome shotgun (WGS) entry which is preliminary data.</text>
</comment>
<protein>
    <submittedName>
        <fullName evidence="1">Uncharacterized protein</fullName>
    </submittedName>
</protein>
<accession>A0AAD7NFC3</accession>
<sequence length="282" mass="31464">MSKLSLNSSPSSLALTSLPASHIPSHLAHSLPPYGPAIITAVTKVCLGADTYVYHAETWRGHRLPHTMEYESLNSMATYALHLAPLARTIDTTENGETRQQYELVLPPYTILQTISKVTHGVDPDFDGAPHQITHYDVSAADIWATAFLLNPDHLLFQIHRIQNGRRLHRGSIVKAPSAWVGDAVVVEKVGELIGWTLLEFRLLTSRKIIYVRALSDLVAMDRTCGGQCARWMRIQARRVWGTYNDEKYARLLSIAANPPDLTPMGMTRPRMDPILLSTNHT</sequence>
<keyword evidence="2" id="KW-1185">Reference proteome</keyword>
<dbReference type="AlphaFoldDB" id="A0AAD7NFC3"/>
<organism evidence="1 2">
    <name type="scientific">Mycena maculata</name>
    <dbReference type="NCBI Taxonomy" id="230809"/>
    <lineage>
        <taxon>Eukaryota</taxon>
        <taxon>Fungi</taxon>
        <taxon>Dikarya</taxon>
        <taxon>Basidiomycota</taxon>
        <taxon>Agaricomycotina</taxon>
        <taxon>Agaricomycetes</taxon>
        <taxon>Agaricomycetidae</taxon>
        <taxon>Agaricales</taxon>
        <taxon>Marasmiineae</taxon>
        <taxon>Mycenaceae</taxon>
        <taxon>Mycena</taxon>
    </lineage>
</organism>
<dbReference type="Proteomes" id="UP001215280">
    <property type="component" value="Unassembled WGS sequence"/>
</dbReference>